<name>A0A927B2Z9_9BACT</name>
<keyword evidence="1" id="KW-0472">Membrane</keyword>
<feature type="transmembrane region" description="Helical" evidence="1">
    <location>
        <begin position="63"/>
        <end position="83"/>
    </location>
</feature>
<protein>
    <submittedName>
        <fullName evidence="2">DUF2809 domain-containing protein</fullName>
    </submittedName>
</protein>
<keyword evidence="1" id="KW-1133">Transmembrane helix</keyword>
<dbReference type="AlphaFoldDB" id="A0A927B2Z9"/>
<dbReference type="Pfam" id="PF10990">
    <property type="entry name" value="DUF2809"/>
    <property type="match status" value="1"/>
</dbReference>
<organism evidence="2 3">
    <name type="scientific">Spirosoma validum</name>
    <dbReference type="NCBI Taxonomy" id="2771355"/>
    <lineage>
        <taxon>Bacteria</taxon>
        <taxon>Pseudomonadati</taxon>
        <taxon>Bacteroidota</taxon>
        <taxon>Cytophagia</taxon>
        <taxon>Cytophagales</taxon>
        <taxon>Cytophagaceae</taxon>
        <taxon>Spirosoma</taxon>
    </lineage>
</organism>
<gene>
    <name evidence="2" type="ORF">IC230_15370</name>
</gene>
<comment type="caution">
    <text evidence="2">The sequence shown here is derived from an EMBL/GenBank/DDBJ whole genome shotgun (WGS) entry which is preliminary data.</text>
</comment>
<sequence>MLVFNRSRIVYGLLMISVVLMGLASRSFFGEIAFIKTYVGDALWSLMVFFGFAATFRQWSTKTVTLAAMLFSFGIEISQLYHAPWIDSLRATRLGGLVLGFSFVWSDLLCYSLGIAVGVFVETYLIPGRYKSRPKPSLQISKVDS</sequence>
<evidence type="ECO:0000313" key="3">
    <source>
        <dbReference type="Proteomes" id="UP000653797"/>
    </source>
</evidence>
<feature type="transmembrane region" description="Helical" evidence="1">
    <location>
        <begin position="35"/>
        <end position="56"/>
    </location>
</feature>
<proteinExistence type="predicted"/>
<dbReference type="Proteomes" id="UP000653797">
    <property type="component" value="Unassembled WGS sequence"/>
</dbReference>
<dbReference type="InterPro" id="IPR021257">
    <property type="entry name" value="DUF2809"/>
</dbReference>
<evidence type="ECO:0000256" key="1">
    <source>
        <dbReference type="SAM" id="Phobius"/>
    </source>
</evidence>
<evidence type="ECO:0000313" key="2">
    <source>
        <dbReference type="EMBL" id="MBD2754287.1"/>
    </source>
</evidence>
<reference evidence="2" key="1">
    <citation type="submission" date="2020-09" db="EMBL/GenBank/DDBJ databases">
        <authorList>
            <person name="Kim M.K."/>
        </authorList>
    </citation>
    <scope>NUCLEOTIDE SEQUENCE</scope>
    <source>
        <strain evidence="2">BT704</strain>
    </source>
</reference>
<keyword evidence="3" id="KW-1185">Reference proteome</keyword>
<dbReference type="RefSeq" id="WP_191039925.1">
    <property type="nucleotide sequence ID" value="NZ_JACXAA010000005.1"/>
</dbReference>
<accession>A0A927B2Z9</accession>
<keyword evidence="1" id="KW-0812">Transmembrane</keyword>
<feature type="transmembrane region" description="Helical" evidence="1">
    <location>
        <begin position="9"/>
        <end position="29"/>
    </location>
</feature>
<dbReference type="EMBL" id="JACXAA010000005">
    <property type="protein sequence ID" value="MBD2754287.1"/>
    <property type="molecule type" value="Genomic_DNA"/>
</dbReference>
<feature type="transmembrane region" description="Helical" evidence="1">
    <location>
        <begin position="103"/>
        <end position="126"/>
    </location>
</feature>